<keyword evidence="2" id="KW-0547">Nucleotide-binding</keyword>
<accession>A0ABM0MN27</accession>
<gene>
    <name evidence="4" type="primary">LOC100374940</name>
</gene>
<evidence type="ECO:0000256" key="2">
    <source>
        <dbReference type="ARBA" id="ARBA00022741"/>
    </source>
</evidence>
<dbReference type="Proteomes" id="UP000694865">
    <property type="component" value="Unplaced"/>
</dbReference>
<dbReference type="SMART" id="SM00176">
    <property type="entry name" value="RAN"/>
    <property type="match status" value="1"/>
</dbReference>
<dbReference type="PROSITE" id="PS51421">
    <property type="entry name" value="RAS"/>
    <property type="match status" value="1"/>
</dbReference>
<sequence>MTMQRKFMCGADKQAKLKMERNVPHPRRGRPYDQDSWYMASLVASLLTTNKKNKQMSRNGSTQRYDKRPQRFQYKLVLVGEAGVGKSSLAMQYVRGEFDKDMQTTIGAAFTSKTLHVENALIELQIWDTAGTEKYHSLASMYYRGAHAAIVVYDITQQTTFLRVNSWVRELHRQATPNIAIILAGNKADLEDTRKVSCEDAQAYANDNSITFIETSAKTALNVDDLFSTLAIKLHEENMKLLENEKGDPDTLKIGSKLPADQSTHKRRCCKT</sequence>
<proteinExistence type="inferred from homology"/>
<dbReference type="PROSITE" id="PS51420">
    <property type="entry name" value="RHO"/>
    <property type="match status" value="1"/>
</dbReference>
<dbReference type="SMART" id="SM00175">
    <property type="entry name" value="RAB"/>
    <property type="match status" value="1"/>
</dbReference>
<dbReference type="PRINTS" id="PR00449">
    <property type="entry name" value="RASTRNSFRMNG"/>
</dbReference>
<evidence type="ECO:0000313" key="4">
    <source>
        <dbReference type="RefSeq" id="XP_006821418.1"/>
    </source>
</evidence>
<evidence type="ECO:0000256" key="1">
    <source>
        <dbReference type="ARBA" id="ARBA00006270"/>
    </source>
</evidence>
<dbReference type="Pfam" id="PF00071">
    <property type="entry name" value="Ras"/>
    <property type="match status" value="1"/>
</dbReference>
<dbReference type="RefSeq" id="XP_006821418.1">
    <property type="nucleotide sequence ID" value="XM_006821355.1"/>
</dbReference>
<dbReference type="PANTHER" id="PTHR47978">
    <property type="match status" value="1"/>
</dbReference>
<organism evidence="3 4">
    <name type="scientific">Saccoglossus kowalevskii</name>
    <name type="common">Acorn worm</name>
    <dbReference type="NCBI Taxonomy" id="10224"/>
    <lineage>
        <taxon>Eukaryota</taxon>
        <taxon>Metazoa</taxon>
        <taxon>Hemichordata</taxon>
        <taxon>Enteropneusta</taxon>
        <taxon>Harrimaniidae</taxon>
        <taxon>Saccoglossus</taxon>
    </lineage>
</organism>
<dbReference type="PROSITE" id="PS51419">
    <property type="entry name" value="RAB"/>
    <property type="match status" value="1"/>
</dbReference>
<comment type="similarity">
    <text evidence="1">Belongs to the small GTPase superfamily. Rab family.</text>
</comment>
<name>A0ABM0MN27_SACKO</name>
<dbReference type="InterPro" id="IPR027417">
    <property type="entry name" value="P-loop_NTPase"/>
</dbReference>
<dbReference type="InterPro" id="IPR005225">
    <property type="entry name" value="Small_GTP-bd"/>
</dbReference>
<dbReference type="SMART" id="SM00173">
    <property type="entry name" value="RAS"/>
    <property type="match status" value="1"/>
</dbReference>
<dbReference type="Gene3D" id="3.40.50.300">
    <property type="entry name" value="P-loop containing nucleotide triphosphate hydrolases"/>
    <property type="match status" value="1"/>
</dbReference>
<dbReference type="SMART" id="SM00174">
    <property type="entry name" value="RHO"/>
    <property type="match status" value="1"/>
</dbReference>
<reference evidence="4" key="1">
    <citation type="submission" date="2025-08" db="UniProtKB">
        <authorList>
            <consortium name="RefSeq"/>
        </authorList>
    </citation>
    <scope>IDENTIFICATION</scope>
    <source>
        <tissue evidence="4">Testes</tissue>
    </source>
</reference>
<dbReference type="GeneID" id="100374940"/>
<dbReference type="SUPFAM" id="SSF52540">
    <property type="entry name" value="P-loop containing nucleoside triphosphate hydrolases"/>
    <property type="match status" value="1"/>
</dbReference>
<dbReference type="InterPro" id="IPR001806">
    <property type="entry name" value="Small_GTPase"/>
</dbReference>
<dbReference type="NCBIfam" id="TIGR00231">
    <property type="entry name" value="small_GTP"/>
    <property type="match status" value="1"/>
</dbReference>
<dbReference type="CDD" id="cd01860">
    <property type="entry name" value="Rab5_related"/>
    <property type="match status" value="1"/>
</dbReference>
<evidence type="ECO:0000313" key="3">
    <source>
        <dbReference type="Proteomes" id="UP000694865"/>
    </source>
</evidence>
<keyword evidence="3" id="KW-1185">Reference proteome</keyword>
<protein>
    <submittedName>
        <fullName evidence="4">Ras-related protein Rab-5B-like</fullName>
    </submittedName>
</protein>